<dbReference type="InterPro" id="IPR014898">
    <property type="entry name" value="Znf_C2H2_LYAR"/>
</dbReference>
<dbReference type="GO" id="GO:0008270">
    <property type="term" value="F:zinc ion binding"/>
    <property type="evidence" value="ECO:0007669"/>
    <property type="project" value="UniProtKB-KW"/>
</dbReference>
<comment type="caution">
    <text evidence="10">The sequence shown here is derived from an EMBL/GenBank/DDBJ whole genome shotgun (WGS) entry which is preliminary data.</text>
</comment>
<dbReference type="Pfam" id="PF08790">
    <property type="entry name" value="zf-LYAR"/>
    <property type="match status" value="1"/>
</dbReference>
<feature type="compositionally biased region" description="Basic residues" evidence="8">
    <location>
        <begin position="116"/>
        <end position="127"/>
    </location>
</feature>
<evidence type="ECO:0000256" key="5">
    <source>
        <dbReference type="ARBA" id="ARBA00022833"/>
    </source>
</evidence>
<dbReference type="GO" id="GO:0003677">
    <property type="term" value="F:DNA binding"/>
    <property type="evidence" value="ECO:0000318"/>
    <property type="project" value="GO_Central"/>
</dbReference>
<dbReference type="InterPro" id="IPR003604">
    <property type="entry name" value="Matrin/U1-like-C_Znf_C2H2"/>
</dbReference>
<proteinExistence type="predicted"/>
<protein>
    <recommendedName>
        <fullName evidence="9">U1-type domain-containing protein</fullName>
    </recommendedName>
</protein>
<dbReference type="PANTHER" id="PTHR13100:SF10">
    <property type="entry name" value="CELL GROWTH-REGULATING NUCLEOLAR PROTEIN"/>
    <property type="match status" value="1"/>
</dbReference>
<dbReference type="EMBL" id="AYRZ02000007">
    <property type="protein sequence ID" value="PHT75696.1"/>
    <property type="molecule type" value="Genomic_DNA"/>
</dbReference>
<dbReference type="Pfam" id="PF25879">
    <property type="entry name" value="WHD_LYAR"/>
    <property type="match status" value="1"/>
</dbReference>
<dbReference type="KEGG" id="cann:107877911"/>
<dbReference type="AlphaFoldDB" id="A0A1U8HI69"/>
<keyword evidence="4 7" id="KW-0863">Zinc-finger</keyword>
<reference evidence="10 11" key="2">
    <citation type="journal article" date="2017" name="Genome Biol.">
        <title>New reference genome sequences of hot pepper reveal the massive evolution of plant disease-resistance genes by retroduplication.</title>
        <authorList>
            <person name="Kim S."/>
            <person name="Park J."/>
            <person name="Yeom S.I."/>
            <person name="Kim Y.M."/>
            <person name="Seo E."/>
            <person name="Kim K.T."/>
            <person name="Kim M.S."/>
            <person name="Lee J.M."/>
            <person name="Cheong K."/>
            <person name="Shin H.S."/>
            <person name="Kim S.B."/>
            <person name="Han K."/>
            <person name="Lee J."/>
            <person name="Park M."/>
            <person name="Lee H.A."/>
            <person name="Lee H.Y."/>
            <person name="Lee Y."/>
            <person name="Oh S."/>
            <person name="Lee J.H."/>
            <person name="Choi E."/>
            <person name="Choi E."/>
            <person name="Lee S.E."/>
            <person name="Jeon J."/>
            <person name="Kim H."/>
            <person name="Choi G."/>
            <person name="Song H."/>
            <person name="Lee J."/>
            <person name="Lee S.C."/>
            <person name="Kwon J.K."/>
            <person name="Lee H.Y."/>
            <person name="Koo N."/>
            <person name="Hong Y."/>
            <person name="Kim R.W."/>
            <person name="Kang W.H."/>
            <person name="Huh J.H."/>
            <person name="Kang B.C."/>
            <person name="Yang T.J."/>
            <person name="Lee Y.H."/>
            <person name="Bennetzen J.L."/>
            <person name="Choi D."/>
        </authorList>
    </citation>
    <scope>NUCLEOTIDE SEQUENCE [LARGE SCALE GENOMIC DNA]</scope>
    <source>
        <strain evidence="11">cv. CM334</strain>
    </source>
</reference>
<feature type="compositionally biased region" description="Basic and acidic residues" evidence="8">
    <location>
        <begin position="149"/>
        <end position="178"/>
    </location>
</feature>
<dbReference type="InterPro" id="IPR058719">
    <property type="entry name" value="WHD_LYAR"/>
</dbReference>
<organism evidence="10 11">
    <name type="scientific">Capsicum annuum</name>
    <name type="common">Capsicum pepper</name>
    <dbReference type="NCBI Taxonomy" id="4072"/>
    <lineage>
        <taxon>Eukaryota</taxon>
        <taxon>Viridiplantae</taxon>
        <taxon>Streptophyta</taxon>
        <taxon>Embryophyta</taxon>
        <taxon>Tracheophyta</taxon>
        <taxon>Spermatophyta</taxon>
        <taxon>Magnoliopsida</taxon>
        <taxon>eudicotyledons</taxon>
        <taxon>Gunneridae</taxon>
        <taxon>Pentapetalae</taxon>
        <taxon>asterids</taxon>
        <taxon>lamiids</taxon>
        <taxon>Solanales</taxon>
        <taxon>Solanaceae</taxon>
        <taxon>Solanoideae</taxon>
        <taxon>Capsiceae</taxon>
        <taxon>Capsicum</taxon>
    </lineage>
</organism>
<evidence type="ECO:0000256" key="8">
    <source>
        <dbReference type="SAM" id="MobiDB-lite"/>
    </source>
</evidence>
<dbReference type="FunFam" id="3.30.160.60:FF:001583">
    <property type="entry name" value="UBP1-associated proteins 1C"/>
    <property type="match status" value="1"/>
</dbReference>
<feature type="region of interest" description="Disordered" evidence="8">
    <location>
        <begin position="55"/>
        <end position="87"/>
    </location>
</feature>
<feature type="region of interest" description="Disordered" evidence="8">
    <location>
        <begin position="114"/>
        <end position="191"/>
    </location>
</feature>
<dbReference type="STRING" id="4072.A0A1U8HI69"/>
<dbReference type="SUPFAM" id="SSF57667">
    <property type="entry name" value="beta-beta-alpha zinc fingers"/>
    <property type="match status" value="3"/>
</dbReference>
<dbReference type="FunFam" id="3.30.1490.490:FF:000001">
    <property type="entry name" value="cell growth-regulating nucleolar protein-like"/>
    <property type="match status" value="1"/>
</dbReference>
<dbReference type="Pfam" id="PF12874">
    <property type="entry name" value="zf-met"/>
    <property type="match status" value="1"/>
</dbReference>
<name>A0A1U8HI69_CAPAN</name>
<keyword evidence="6" id="KW-0539">Nucleus</keyword>
<evidence type="ECO:0000256" key="7">
    <source>
        <dbReference type="PROSITE-ProRule" id="PRU01145"/>
    </source>
</evidence>
<evidence type="ECO:0000256" key="3">
    <source>
        <dbReference type="ARBA" id="ARBA00022737"/>
    </source>
</evidence>
<dbReference type="PANTHER" id="PTHR13100">
    <property type="entry name" value="CELL GROWTH-REGULATING NUCLEOLAR PROTEIN LYAR"/>
    <property type="match status" value="1"/>
</dbReference>
<keyword evidence="5" id="KW-0862">Zinc</keyword>
<evidence type="ECO:0000313" key="10">
    <source>
        <dbReference type="EMBL" id="PHT75696.1"/>
    </source>
</evidence>
<dbReference type="GO" id="GO:0000122">
    <property type="term" value="P:negative regulation of transcription by RNA polymerase II"/>
    <property type="evidence" value="ECO:0000318"/>
    <property type="project" value="GO_Central"/>
</dbReference>
<keyword evidence="3" id="KW-0677">Repeat</keyword>
<keyword evidence="11" id="KW-1185">Reference proteome</keyword>
<dbReference type="InterPro" id="IPR013087">
    <property type="entry name" value="Znf_C2H2_type"/>
</dbReference>
<accession>A0A1U8HI69</accession>
<dbReference type="OMA" id="QNWIKNS"/>
<evidence type="ECO:0000256" key="4">
    <source>
        <dbReference type="ARBA" id="ARBA00022771"/>
    </source>
</evidence>
<dbReference type="Gene3D" id="3.30.160.60">
    <property type="entry name" value="Classic Zinc Finger"/>
    <property type="match status" value="1"/>
</dbReference>
<dbReference type="Gene3D" id="3.30.1490.490">
    <property type="match status" value="1"/>
</dbReference>
<dbReference type="Proteomes" id="UP000222542">
    <property type="component" value="Unassembled WGS sequence"/>
</dbReference>
<feature type="domain" description="U1-type" evidence="9">
    <location>
        <begin position="92"/>
        <end position="126"/>
    </location>
</feature>
<dbReference type="GO" id="GO:0006364">
    <property type="term" value="P:rRNA processing"/>
    <property type="evidence" value="ECO:0000318"/>
    <property type="project" value="GO_Central"/>
</dbReference>
<evidence type="ECO:0000259" key="9">
    <source>
        <dbReference type="SMART" id="SM00451"/>
    </source>
</evidence>
<dbReference type="PROSITE" id="PS51804">
    <property type="entry name" value="ZF_C2HC_LYAR"/>
    <property type="match status" value="2"/>
</dbReference>
<dbReference type="InterPro" id="IPR036236">
    <property type="entry name" value="Znf_C2H2_sf"/>
</dbReference>
<evidence type="ECO:0000256" key="1">
    <source>
        <dbReference type="ARBA" id="ARBA00004123"/>
    </source>
</evidence>
<dbReference type="SMART" id="SM00451">
    <property type="entry name" value="ZnF_U1"/>
    <property type="match status" value="1"/>
</dbReference>
<comment type="subcellular location">
    <subcellularLocation>
        <location evidence="1">Nucleus</location>
    </subcellularLocation>
</comment>
<evidence type="ECO:0000313" key="11">
    <source>
        <dbReference type="Proteomes" id="UP000222542"/>
    </source>
</evidence>
<sequence>MVWFQCEDCGDNLKKPKLANHFRICSAFKLSCIDCGEVFGRQAVESHTQCISEAEKYGPKGQGKASNGAPAKPSSDSKQRPHADINVGLSDRPPWFCSLCNTNATSKQTLLLHAEGKKHRARTRAFHAAKQQPKQTEPADGGVEVSTDDNQKSEIPENKAGEVLKEENSKEAENDSSHSKKKRKVGESANGGAKLSAELCYSEVIQVEKEQETKHNKKAKNETVKQDKAIVYGSNGNNSKKMIKWKKLITSALKSNSDGVLKLKKLKKIVKKSVNESGMVEDESQVSDVIEYKINSSSKFVVDGKYVRLATKSSR</sequence>
<dbReference type="InterPro" id="IPR039999">
    <property type="entry name" value="LYAR"/>
</dbReference>
<reference evidence="10 11" key="1">
    <citation type="journal article" date="2014" name="Nat. Genet.">
        <title>Genome sequence of the hot pepper provides insights into the evolution of pungency in Capsicum species.</title>
        <authorList>
            <person name="Kim S."/>
            <person name="Park M."/>
            <person name="Yeom S.I."/>
            <person name="Kim Y.M."/>
            <person name="Lee J.M."/>
            <person name="Lee H.A."/>
            <person name="Seo E."/>
            <person name="Choi J."/>
            <person name="Cheong K."/>
            <person name="Kim K.T."/>
            <person name="Jung K."/>
            <person name="Lee G.W."/>
            <person name="Oh S.K."/>
            <person name="Bae C."/>
            <person name="Kim S.B."/>
            <person name="Lee H.Y."/>
            <person name="Kim S.Y."/>
            <person name="Kim M.S."/>
            <person name="Kang B.C."/>
            <person name="Jo Y.D."/>
            <person name="Yang H.B."/>
            <person name="Jeong H.J."/>
            <person name="Kang W.H."/>
            <person name="Kwon J.K."/>
            <person name="Shin C."/>
            <person name="Lim J.Y."/>
            <person name="Park J.H."/>
            <person name="Huh J.H."/>
            <person name="Kim J.S."/>
            <person name="Kim B.D."/>
            <person name="Cohen O."/>
            <person name="Paran I."/>
            <person name="Suh M.C."/>
            <person name="Lee S.B."/>
            <person name="Kim Y.K."/>
            <person name="Shin Y."/>
            <person name="Noh S.J."/>
            <person name="Park J."/>
            <person name="Seo Y.S."/>
            <person name="Kwon S.Y."/>
            <person name="Kim H.A."/>
            <person name="Park J.M."/>
            <person name="Kim H.J."/>
            <person name="Choi S.B."/>
            <person name="Bosland P.W."/>
            <person name="Reeves G."/>
            <person name="Jo S.H."/>
            <person name="Lee B.W."/>
            <person name="Cho H.T."/>
            <person name="Choi H.S."/>
            <person name="Lee M.S."/>
            <person name="Yu Y."/>
            <person name="Do Choi Y."/>
            <person name="Park B.S."/>
            <person name="van Deynze A."/>
            <person name="Ashrafi H."/>
            <person name="Hill T."/>
            <person name="Kim W.T."/>
            <person name="Pai H.S."/>
            <person name="Ahn H.K."/>
            <person name="Yeam I."/>
            <person name="Giovannoni J.J."/>
            <person name="Rose J.K."/>
            <person name="Sorensen I."/>
            <person name="Lee S.J."/>
            <person name="Kim R.W."/>
            <person name="Choi I.Y."/>
            <person name="Choi B.S."/>
            <person name="Lim J.S."/>
            <person name="Lee Y.H."/>
            <person name="Choi D."/>
        </authorList>
    </citation>
    <scope>NUCLEOTIDE SEQUENCE [LARGE SCALE GENOMIC DNA]</scope>
    <source>
        <strain evidence="11">cv. CM334</strain>
    </source>
</reference>
<dbReference type="OrthoDB" id="21474at2759"/>
<dbReference type="Gramene" id="PHT75696">
    <property type="protein sequence ID" value="PHT75696"/>
    <property type="gene ID" value="T459_19218"/>
</dbReference>
<gene>
    <name evidence="10" type="ORF">T459_19218</name>
</gene>
<dbReference type="GO" id="GO:0005730">
    <property type="term" value="C:nucleolus"/>
    <property type="evidence" value="ECO:0000318"/>
    <property type="project" value="GO_Central"/>
</dbReference>
<dbReference type="SMR" id="A0A1U8HI69"/>
<keyword evidence="2" id="KW-0479">Metal-binding</keyword>
<evidence type="ECO:0000256" key="6">
    <source>
        <dbReference type="ARBA" id="ARBA00023242"/>
    </source>
</evidence>
<evidence type="ECO:0000256" key="2">
    <source>
        <dbReference type="ARBA" id="ARBA00022723"/>
    </source>
</evidence>